<feature type="domain" description="GST C-terminal" evidence="2">
    <location>
        <begin position="92"/>
        <end position="181"/>
    </location>
</feature>
<dbReference type="CDD" id="cd03057">
    <property type="entry name" value="GST_N_Beta"/>
    <property type="match status" value="1"/>
</dbReference>
<proteinExistence type="predicted"/>
<feature type="non-terminal residue" evidence="3">
    <location>
        <position position="181"/>
    </location>
</feature>
<dbReference type="Pfam" id="PF02798">
    <property type="entry name" value="GST_N"/>
    <property type="match status" value="1"/>
</dbReference>
<dbReference type="InterPro" id="IPR010987">
    <property type="entry name" value="Glutathione-S-Trfase_C-like"/>
</dbReference>
<dbReference type="InterPro" id="IPR004045">
    <property type="entry name" value="Glutathione_S-Trfase_N"/>
</dbReference>
<dbReference type="PROSITE" id="PS50404">
    <property type="entry name" value="GST_NTER"/>
    <property type="match status" value="1"/>
</dbReference>
<dbReference type="EMBL" id="UINC01192803">
    <property type="protein sequence ID" value="SVE08123.1"/>
    <property type="molecule type" value="Genomic_DNA"/>
</dbReference>
<evidence type="ECO:0000313" key="3">
    <source>
        <dbReference type="EMBL" id="SVE08123.1"/>
    </source>
</evidence>
<dbReference type="AlphaFoldDB" id="A0A383AKK5"/>
<feature type="domain" description="GST N-terminal" evidence="1">
    <location>
        <begin position="4"/>
        <end position="86"/>
    </location>
</feature>
<dbReference type="SUPFAM" id="SSF52833">
    <property type="entry name" value="Thioredoxin-like"/>
    <property type="match status" value="1"/>
</dbReference>
<dbReference type="Pfam" id="PF00043">
    <property type="entry name" value="GST_C"/>
    <property type="match status" value="1"/>
</dbReference>
<evidence type="ECO:0000259" key="1">
    <source>
        <dbReference type="PROSITE" id="PS50404"/>
    </source>
</evidence>
<evidence type="ECO:0008006" key="4">
    <source>
        <dbReference type="Google" id="ProtNLM"/>
    </source>
</evidence>
<dbReference type="PANTHER" id="PTHR44051:SF8">
    <property type="entry name" value="GLUTATHIONE S-TRANSFERASE GSTA"/>
    <property type="match status" value="1"/>
</dbReference>
<sequence>MPTNNGYILYGGRFTRALMVEMVMAEGDINYELREIDIVQKQHQSPEFLAINPSGWVPALITPEGQTLYETHAINLYLAEKHQLAQIAPGISEPERGLFLSGLFSICDDLEPIMKRYFYPHRYVVREEDGPTMKDKALEEALNRLKVVDQRLSRNGPYHLGNRFSLVDIALSYWTALIEYL</sequence>
<dbReference type="SFLD" id="SFLDG00358">
    <property type="entry name" value="Main_(cytGST)"/>
    <property type="match status" value="1"/>
</dbReference>
<dbReference type="Gene3D" id="3.40.30.10">
    <property type="entry name" value="Glutaredoxin"/>
    <property type="match status" value="1"/>
</dbReference>
<name>A0A383AKK5_9ZZZZ</name>
<gene>
    <name evidence="3" type="ORF">METZ01_LOCUS460977</name>
</gene>
<dbReference type="InterPro" id="IPR004046">
    <property type="entry name" value="GST_C"/>
</dbReference>
<accession>A0A383AKK5</accession>
<evidence type="ECO:0000259" key="2">
    <source>
        <dbReference type="PROSITE" id="PS50405"/>
    </source>
</evidence>
<dbReference type="PANTHER" id="PTHR44051">
    <property type="entry name" value="GLUTATHIONE S-TRANSFERASE-RELATED"/>
    <property type="match status" value="1"/>
</dbReference>
<organism evidence="3">
    <name type="scientific">marine metagenome</name>
    <dbReference type="NCBI Taxonomy" id="408172"/>
    <lineage>
        <taxon>unclassified sequences</taxon>
        <taxon>metagenomes</taxon>
        <taxon>ecological metagenomes</taxon>
    </lineage>
</organism>
<dbReference type="SFLD" id="SFLDS00019">
    <property type="entry name" value="Glutathione_Transferase_(cytos"/>
    <property type="match status" value="1"/>
</dbReference>
<protein>
    <recommendedName>
        <fullName evidence="4">GST N-terminal domain-containing protein</fullName>
    </recommendedName>
</protein>
<dbReference type="Gene3D" id="1.20.1050.10">
    <property type="match status" value="1"/>
</dbReference>
<reference evidence="3" key="1">
    <citation type="submission" date="2018-05" db="EMBL/GenBank/DDBJ databases">
        <authorList>
            <person name="Lanie J.A."/>
            <person name="Ng W.-L."/>
            <person name="Kazmierczak K.M."/>
            <person name="Andrzejewski T.M."/>
            <person name="Davidsen T.M."/>
            <person name="Wayne K.J."/>
            <person name="Tettelin H."/>
            <person name="Glass J.I."/>
            <person name="Rusch D."/>
            <person name="Podicherti R."/>
            <person name="Tsui H.-C.T."/>
            <person name="Winkler M.E."/>
        </authorList>
    </citation>
    <scope>NUCLEOTIDE SEQUENCE</scope>
</reference>
<dbReference type="PROSITE" id="PS50405">
    <property type="entry name" value="GST_CTER"/>
    <property type="match status" value="1"/>
</dbReference>
<dbReference type="SUPFAM" id="SSF47616">
    <property type="entry name" value="GST C-terminal domain-like"/>
    <property type="match status" value="1"/>
</dbReference>
<dbReference type="InterPro" id="IPR036282">
    <property type="entry name" value="Glutathione-S-Trfase_C_sf"/>
</dbReference>
<dbReference type="InterPro" id="IPR040079">
    <property type="entry name" value="Glutathione_S-Trfase"/>
</dbReference>
<dbReference type="InterPro" id="IPR036249">
    <property type="entry name" value="Thioredoxin-like_sf"/>
</dbReference>